<gene>
    <name evidence="3" type="ORF">GCM10009824_20750</name>
</gene>
<dbReference type="InterPro" id="IPR030395">
    <property type="entry name" value="GP_PDE_dom"/>
</dbReference>
<dbReference type="PROSITE" id="PS51704">
    <property type="entry name" value="GP_PDE"/>
    <property type="match status" value="1"/>
</dbReference>
<evidence type="ECO:0000313" key="4">
    <source>
        <dbReference type="Proteomes" id="UP001500166"/>
    </source>
</evidence>
<dbReference type="PANTHER" id="PTHR46211:SF13">
    <property type="entry name" value="GLYCEROPHOSPHODIESTER PHOSPHODIESTERASE 1-RELATED"/>
    <property type="match status" value="1"/>
</dbReference>
<comment type="caution">
    <text evidence="3">The sequence shown here is derived from an EMBL/GenBank/DDBJ whole genome shotgun (WGS) entry which is preliminary data.</text>
</comment>
<protein>
    <submittedName>
        <fullName evidence="3">Glycerophosphodiester phosphodiesterase</fullName>
    </submittedName>
</protein>
<proteinExistence type="predicted"/>
<feature type="region of interest" description="Disordered" evidence="1">
    <location>
        <begin position="1"/>
        <end position="27"/>
    </location>
</feature>
<reference evidence="3 4" key="1">
    <citation type="journal article" date="2019" name="Int. J. Syst. Evol. Microbiol.">
        <title>The Global Catalogue of Microorganisms (GCM) 10K type strain sequencing project: providing services to taxonomists for standard genome sequencing and annotation.</title>
        <authorList>
            <consortium name="The Broad Institute Genomics Platform"/>
            <consortium name="The Broad Institute Genome Sequencing Center for Infectious Disease"/>
            <person name="Wu L."/>
            <person name="Ma J."/>
        </authorList>
    </citation>
    <scope>NUCLEOTIDE SEQUENCE [LARGE SCALE GENOMIC DNA]</scope>
    <source>
        <strain evidence="3 4">JCM 15914</strain>
    </source>
</reference>
<evidence type="ECO:0000259" key="2">
    <source>
        <dbReference type="PROSITE" id="PS51704"/>
    </source>
</evidence>
<dbReference type="SUPFAM" id="SSF51695">
    <property type="entry name" value="PLC-like phosphodiesterases"/>
    <property type="match status" value="1"/>
</dbReference>
<organism evidence="3 4">
    <name type="scientific">Kocuria atrinae</name>
    <dbReference type="NCBI Taxonomy" id="592377"/>
    <lineage>
        <taxon>Bacteria</taxon>
        <taxon>Bacillati</taxon>
        <taxon>Actinomycetota</taxon>
        <taxon>Actinomycetes</taxon>
        <taxon>Micrococcales</taxon>
        <taxon>Micrococcaceae</taxon>
        <taxon>Kocuria</taxon>
    </lineage>
</organism>
<dbReference type="EMBL" id="BAAAQA010000020">
    <property type="protein sequence ID" value="GAA2119659.1"/>
    <property type="molecule type" value="Genomic_DNA"/>
</dbReference>
<dbReference type="Gene3D" id="3.20.20.190">
    <property type="entry name" value="Phosphatidylinositol (PI) phosphodiesterase"/>
    <property type="match status" value="1"/>
</dbReference>
<dbReference type="PANTHER" id="PTHR46211">
    <property type="entry name" value="GLYCEROPHOSPHORYL DIESTER PHOSPHODIESTERASE"/>
    <property type="match status" value="1"/>
</dbReference>
<name>A0ABN2Y0W2_9MICC</name>
<dbReference type="Pfam" id="PF03009">
    <property type="entry name" value="GDPD"/>
    <property type="match status" value="1"/>
</dbReference>
<dbReference type="InterPro" id="IPR017946">
    <property type="entry name" value="PLC-like_Pdiesterase_TIM-brl"/>
</dbReference>
<sequence>MFTTSGSHGHSSAPTLPDPSRTDSRRPERPLVYAHRGSSAAYPELTRSAYVQALLDGADGVECDVQLTRDGHLVLHHDTQLGRTSNGTGPVAHHTLAQLRGLDFTSWRGMSIPPSHGGLDEQLLTLDELLDLLEAAGRPVGLAVETKHPSSFGHGLEEAVLVLLMRRGWDPETGWLGNIKVSIMSFHPDGVRYLLQSVSPRHVCQLVADTTASTVRDSMRVSPAAAMVYRAGMRLVLPPAVPIIAQGEVELAGPGIQFVRDHLRDVTTWLSNGSVLRVWTVDTFVDTHLCLAIGVQQITTNVPADVLRWVGAATDALGATTPAVRLTAELDGAGNRRATVQVKSRGPHVIGNPVYA</sequence>
<dbReference type="Proteomes" id="UP001500166">
    <property type="component" value="Unassembled WGS sequence"/>
</dbReference>
<evidence type="ECO:0000313" key="3">
    <source>
        <dbReference type="EMBL" id="GAA2119659.1"/>
    </source>
</evidence>
<accession>A0ABN2Y0W2</accession>
<feature type="compositionally biased region" description="Polar residues" evidence="1">
    <location>
        <begin position="1"/>
        <end position="14"/>
    </location>
</feature>
<evidence type="ECO:0000256" key="1">
    <source>
        <dbReference type="SAM" id="MobiDB-lite"/>
    </source>
</evidence>
<keyword evidence="4" id="KW-1185">Reference proteome</keyword>
<feature type="domain" description="GP-PDE" evidence="2">
    <location>
        <begin position="30"/>
        <end position="310"/>
    </location>
</feature>